<organism evidence="4 5">
    <name type="scientific">Dolosicoccus paucivorans</name>
    <dbReference type="NCBI Taxonomy" id="84521"/>
    <lineage>
        <taxon>Bacteria</taxon>
        <taxon>Bacillati</taxon>
        <taxon>Bacillota</taxon>
        <taxon>Bacilli</taxon>
        <taxon>Lactobacillales</taxon>
        <taxon>Aerococcaceae</taxon>
        <taxon>Dolosicoccus</taxon>
    </lineage>
</organism>
<dbReference type="SUPFAM" id="SSF52540">
    <property type="entry name" value="P-loop containing nucleoside triphosphate hydrolases"/>
    <property type="match status" value="1"/>
</dbReference>
<dbReference type="Proteomes" id="UP000235682">
    <property type="component" value="Unassembled WGS sequence"/>
</dbReference>
<evidence type="ECO:0000313" key="4">
    <source>
        <dbReference type="EMBL" id="PMC58345.1"/>
    </source>
</evidence>
<comment type="caution">
    <text evidence="4">The sequence shown here is derived from an EMBL/GenBank/DDBJ whole genome shotgun (WGS) entry which is preliminary data.</text>
</comment>
<proteinExistence type="predicted"/>
<dbReference type="InterPro" id="IPR003593">
    <property type="entry name" value="AAA+_ATPase"/>
</dbReference>
<dbReference type="RefSeq" id="WP_102227820.1">
    <property type="nucleotide sequence ID" value="NZ_PNFY01000020.1"/>
</dbReference>
<evidence type="ECO:0000259" key="3">
    <source>
        <dbReference type="PROSITE" id="PS50893"/>
    </source>
</evidence>
<sequence>MESIIQLEDVTWRRQGRDILKHINWQVKKGEHWAVLGLNGSGKTSILNIITGYSFPTSGKVAVLDQEFGRTNIPKLREQIGFVSSSLERFGATFNKQYVKNLILSGKFASIGIYSNMEITKEDSELADKILSDLGIDYLKDKRFSTLSQGEQRRVLIGRAMMNQPDLLILDEPCTGLDILAREDVLEMIEAIPQSDCHLLYVTHYIEEITEAITHVLLVADGEVVAAGPKKEVLVDELLTKTYKIPVSVEWKNNRPWITVER</sequence>
<dbReference type="GO" id="GO:0016887">
    <property type="term" value="F:ATP hydrolysis activity"/>
    <property type="evidence" value="ECO:0007669"/>
    <property type="project" value="InterPro"/>
</dbReference>
<dbReference type="STRING" id="84521.SAMN04487994_10691"/>
<evidence type="ECO:0000256" key="1">
    <source>
        <dbReference type="ARBA" id="ARBA00022741"/>
    </source>
</evidence>
<dbReference type="PANTHER" id="PTHR43158">
    <property type="entry name" value="SKFA PEPTIDE EXPORT ATP-BINDING PROTEIN SKFE"/>
    <property type="match status" value="1"/>
</dbReference>
<dbReference type="InterPro" id="IPR003439">
    <property type="entry name" value="ABC_transporter-like_ATP-bd"/>
</dbReference>
<dbReference type="InterPro" id="IPR017871">
    <property type="entry name" value="ABC_transporter-like_CS"/>
</dbReference>
<dbReference type="EMBL" id="PNHE01000016">
    <property type="protein sequence ID" value="PMC58345.1"/>
    <property type="molecule type" value="Genomic_DNA"/>
</dbReference>
<evidence type="ECO:0000256" key="2">
    <source>
        <dbReference type="ARBA" id="ARBA00022840"/>
    </source>
</evidence>
<dbReference type="Pfam" id="PF00005">
    <property type="entry name" value="ABC_tran"/>
    <property type="match status" value="1"/>
</dbReference>
<keyword evidence="5" id="KW-1185">Reference proteome</keyword>
<gene>
    <name evidence="4" type="ORF">CJ205_04660</name>
</gene>
<reference evidence="4 5" key="1">
    <citation type="submission" date="2017-09" db="EMBL/GenBank/DDBJ databases">
        <title>Bacterial strain isolated from the female urinary microbiota.</title>
        <authorList>
            <person name="Thomas-White K."/>
            <person name="Kumar N."/>
            <person name="Forster S."/>
            <person name="Putonti C."/>
            <person name="Lawley T."/>
            <person name="Wolfe A.J."/>
        </authorList>
    </citation>
    <scope>NUCLEOTIDE SEQUENCE [LARGE SCALE GENOMIC DNA]</scope>
    <source>
        <strain evidence="4 5">UMB0852</strain>
    </source>
</reference>
<dbReference type="PANTHER" id="PTHR43158:SF2">
    <property type="entry name" value="SKFA PEPTIDE EXPORT ATP-BINDING PROTEIN SKFE"/>
    <property type="match status" value="1"/>
</dbReference>
<protein>
    <submittedName>
        <fullName evidence="4">Molybdenum ABC transporter ATP-binding protein</fullName>
    </submittedName>
</protein>
<dbReference type="OrthoDB" id="9789994at2"/>
<dbReference type="GO" id="GO:0005524">
    <property type="term" value="F:ATP binding"/>
    <property type="evidence" value="ECO:0007669"/>
    <property type="project" value="UniProtKB-KW"/>
</dbReference>
<dbReference type="PROSITE" id="PS00211">
    <property type="entry name" value="ABC_TRANSPORTER_1"/>
    <property type="match status" value="1"/>
</dbReference>
<dbReference type="SMART" id="SM00382">
    <property type="entry name" value="AAA"/>
    <property type="match status" value="1"/>
</dbReference>
<evidence type="ECO:0000313" key="5">
    <source>
        <dbReference type="Proteomes" id="UP000235682"/>
    </source>
</evidence>
<dbReference type="Gene3D" id="3.40.50.300">
    <property type="entry name" value="P-loop containing nucleotide triphosphate hydrolases"/>
    <property type="match status" value="1"/>
</dbReference>
<name>A0A2N6SMN5_9LACT</name>
<dbReference type="InterPro" id="IPR027417">
    <property type="entry name" value="P-loop_NTPase"/>
</dbReference>
<keyword evidence="1" id="KW-0547">Nucleotide-binding</keyword>
<accession>A0A2N6SMN5</accession>
<dbReference type="PROSITE" id="PS50893">
    <property type="entry name" value="ABC_TRANSPORTER_2"/>
    <property type="match status" value="1"/>
</dbReference>
<keyword evidence="2 4" id="KW-0067">ATP-binding</keyword>
<feature type="domain" description="ABC transporter" evidence="3">
    <location>
        <begin position="5"/>
        <end position="246"/>
    </location>
</feature>
<dbReference type="AlphaFoldDB" id="A0A2N6SMN5"/>